<evidence type="ECO:0000259" key="6">
    <source>
        <dbReference type="Pfam" id="PF02784"/>
    </source>
</evidence>
<dbReference type="Gene3D" id="3.20.20.10">
    <property type="entry name" value="Alanine racemase"/>
    <property type="match status" value="1"/>
</dbReference>
<evidence type="ECO:0000256" key="2">
    <source>
        <dbReference type="ARBA" id="ARBA00022898"/>
    </source>
</evidence>
<dbReference type="InterPro" id="IPR022644">
    <property type="entry name" value="De-COase2_N"/>
</dbReference>
<proteinExistence type="inferred from homology"/>
<feature type="modified residue" description="N6-(pyridoxal phosphate)lysine" evidence="3">
    <location>
        <position position="88"/>
    </location>
</feature>
<dbReference type="InterPro" id="IPR000183">
    <property type="entry name" value="Orn/DAP/Arg_de-COase"/>
</dbReference>
<evidence type="ECO:0008006" key="8">
    <source>
        <dbReference type="Google" id="ProtNLM"/>
    </source>
</evidence>
<evidence type="ECO:0000259" key="5">
    <source>
        <dbReference type="Pfam" id="PF00278"/>
    </source>
</evidence>
<feature type="domain" description="Orn/DAP/Arg decarboxylase 2 C-terminal" evidence="5">
    <location>
        <begin position="351"/>
        <end position="400"/>
    </location>
</feature>
<dbReference type="PRINTS" id="PR01179">
    <property type="entry name" value="ODADCRBXLASE"/>
</dbReference>
<feature type="active site" description="Proton donor" evidence="3">
    <location>
        <position position="373"/>
    </location>
</feature>
<dbReference type="PANTHER" id="PTHR43727:SF3">
    <property type="entry name" value="GROUP IV DECARBOXYLASE"/>
    <property type="match status" value="1"/>
</dbReference>
<dbReference type="GO" id="GO:0008836">
    <property type="term" value="F:diaminopimelate decarboxylase activity"/>
    <property type="evidence" value="ECO:0007669"/>
    <property type="project" value="TreeGrafter"/>
</dbReference>
<comment type="cofactor">
    <cofactor evidence="1 3">
        <name>pyridoxal 5'-phosphate</name>
        <dbReference type="ChEBI" id="CHEBI:597326"/>
    </cofactor>
</comment>
<keyword evidence="2 3" id="KW-0663">Pyridoxal phosphate</keyword>
<dbReference type="SUPFAM" id="SSF51419">
    <property type="entry name" value="PLP-binding barrel"/>
    <property type="match status" value="1"/>
</dbReference>
<evidence type="ECO:0000256" key="1">
    <source>
        <dbReference type="ARBA" id="ARBA00001933"/>
    </source>
</evidence>
<gene>
    <name evidence="7" type="ORF">DBRI1063_LOCUS16070</name>
</gene>
<comment type="similarity">
    <text evidence="4">Belongs to the Orn/Lys/Arg decarboxylase class-II family.</text>
</comment>
<dbReference type="EMBL" id="HBGN01025102">
    <property type="protein sequence ID" value="CAD9340026.1"/>
    <property type="molecule type" value="Transcribed_RNA"/>
</dbReference>
<sequence>MTAGNLTETKGAVLKTTKQVSKSPKPTSLKKHNDQSIRQIYLQALKEGRFDPATNKAVLFYDLDCLQNRLDTLSTFFPEQVLHAIAVKSQSHPAVLQYIAEAGFGLEAASIEEVKLAEAAGVDGAKIVFDSPVKTRDEIDYCHRHLPGIIVNANSLEELSRYPADFRGRLGLRINPLVSSDAPEILNVSQKRSKFGVPISRKDAIIDACVQNQKIQGLHFHIGSGIKDFSGNIEAVRRVYNLAVEINLLRKDNPLSFIDIGGGIDFDSATGKFSVESFAQEIQSQFPLMFQNFQVITEYGKFVHKYNCFAASKIEYVIEGHTKEETGTAFVHLGADLFLRKVYSSLDINYPYSILHQGDSTAQATYNIAGPLCFAGDFLYDDITVNKLNEGDVFFIHNIGANTSSMWSRHCSREEPQYVTVHSSKMTKS</sequence>
<evidence type="ECO:0000313" key="7">
    <source>
        <dbReference type="EMBL" id="CAD9340026.1"/>
    </source>
</evidence>
<dbReference type="Pfam" id="PF02784">
    <property type="entry name" value="Orn_Arg_deC_N"/>
    <property type="match status" value="1"/>
</dbReference>
<accession>A0A6U3WKV5</accession>
<dbReference type="SUPFAM" id="SSF50621">
    <property type="entry name" value="Alanine racemase C-terminal domain-like"/>
    <property type="match status" value="1"/>
</dbReference>
<protein>
    <recommendedName>
        <fullName evidence="8">Diaminopimelate decarboxylase</fullName>
    </recommendedName>
</protein>
<dbReference type="GO" id="GO:0009089">
    <property type="term" value="P:lysine biosynthetic process via diaminopimelate"/>
    <property type="evidence" value="ECO:0007669"/>
    <property type="project" value="TreeGrafter"/>
</dbReference>
<name>A0A6U3WKV5_9STRA</name>
<dbReference type="InterPro" id="IPR022643">
    <property type="entry name" value="De-COase2_C"/>
</dbReference>
<reference evidence="7" key="1">
    <citation type="submission" date="2021-01" db="EMBL/GenBank/DDBJ databases">
        <authorList>
            <person name="Corre E."/>
            <person name="Pelletier E."/>
            <person name="Niang G."/>
            <person name="Scheremetjew M."/>
            <person name="Finn R."/>
            <person name="Kale V."/>
            <person name="Holt S."/>
            <person name="Cochrane G."/>
            <person name="Meng A."/>
            <person name="Brown T."/>
            <person name="Cohen L."/>
        </authorList>
    </citation>
    <scope>NUCLEOTIDE SEQUENCE</scope>
    <source>
        <strain evidence="7">Pop2</strain>
    </source>
</reference>
<dbReference type="AlphaFoldDB" id="A0A6U3WKV5"/>
<dbReference type="PANTHER" id="PTHR43727">
    <property type="entry name" value="DIAMINOPIMELATE DECARBOXYLASE"/>
    <property type="match status" value="1"/>
</dbReference>
<dbReference type="InterPro" id="IPR029066">
    <property type="entry name" value="PLP-binding_barrel"/>
</dbReference>
<dbReference type="Pfam" id="PF00278">
    <property type="entry name" value="Orn_DAP_Arg_deC"/>
    <property type="match status" value="1"/>
</dbReference>
<evidence type="ECO:0000256" key="3">
    <source>
        <dbReference type="PIRSR" id="PIRSR600183-50"/>
    </source>
</evidence>
<evidence type="ECO:0000256" key="4">
    <source>
        <dbReference type="RuleBase" id="RU003737"/>
    </source>
</evidence>
<dbReference type="InterPro" id="IPR009006">
    <property type="entry name" value="Ala_racemase/Decarboxylase_C"/>
</dbReference>
<dbReference type="Gene3D" id="2.40.37.10">
    <property type="entry name" value="Lyase, Ornithine Decarboxylase, Chain A, domain 1"/>
    <property type="match status" value="1"/>
</dbReference>
<feature type="domain" description="Orn/DAP/Arg decarboxylase 2 N-terminal" evidence="6">
    <location>
        <begin position="67"/>
        <end position="303"/>
    </location>
</feature>
<organism evidence="7">
    <name type="scientific">Ditylum brightwellii</name>
    <dbReference type="NCBI Taxonomy" id="49249"/>
    <lineage>
        <taxon>Eukaryota</taxon>
        <taxon>Sar</taxon>
        <taxon>Stramenopiles</taxon>
        <taxon>Ochrophyta</taxon>
        <taxon>Bacillariophyta</taxon>
        <taxon>Mediophyceae</taxon>
        <taxon>Lithodesmiophycidae</taxon>
        <taxon>Lithodesmiales</taxon>
        <taxon>Lithodesmiaceae</taxon>
        <taxon>Ditylum</taxon>
    </lineage>
</organism>